<feature type="transmembrane region" description="Helical" evidence="1">
    <location>
        <begin position="303"/>
        <end position="326"/>
    </location>
</feature>
<dbReference type="EMBL" id="CP013065">
    <property type="protein sequence ID" value="ALM13401.1"/>
    <property type="molecule type" value="Genomic_DNA"/>
</dbReference>
<dbReference type="STRING" id="1735162.PeribacterB2_0729"/>
<evidence type="ECO:0000256" key="1">
    <source>
        <dbReference type="SAM" id="Phobius"/>
    </source>
</evidence>
<evidence type="ECO:0000313" key="2">
    <source>
        <dbReference type="EMBL" id="ALM13401.1"/>
    </source>
</evidence>
<protein>
    <submittedName>
        <fullName evidence="2">Glutaredoxin</fullName>
    </submittedName>
</protein>
<dbReference type="PATRIC" id="fig|1735161.3.peg.709"/>
<dbReference type="AlphaFoldDB" id="A0A0S1SK93"/>
<reference evidence="2 3" key="2">
    <citation type="journal article" date="2016" name="PeerJ">
        <title>Analysis of five complete genome sequences for members of the class Peribacteria in the recently recognized Peregrinibacteria bacterial phylum.</title>
        <authorList>
            <person name="Anantharaman K."/>
            <person name="Brown C.T."/>
            <person name="Burstein D."/>
            <person name="Castelle C.J."/>
            <person name="Probst A.J."/>
            <person name="Thomas B.C."/>
            <person name="Williams K.H."/>
            <person name="Banfield J.F."/>
        </authorList>
    </citation>
    <scope>NUCLEOTIDE SEQUENCE [LARGE SCALE GENOMIC DNA]</scope>
    <source>
        <strain evidence="2">RIFOXYD1_FULL_PER-ii_59_16</strain>
    </source>
</reference>
<sequence length="416" mass="45121">MNRRLLLFFTGAFLPVILLALLFPERAFKGPSVTPPPPPAAASADIVAFVSKDCPHCTAFKAFAAQQEWTVEEHDIADATSQALFRSVQDRVPNLRQGVPTIILNGHVIQGYKDDATTGKRIATLLQDYRANRAAGVDFEAFLQGSEPATLETAEGTCDGGCPVDLGSYLLDVPLLGEVDLALMSLPALSILLGFLDGFNPCAMWVLVTLLTLLVATRDPKKVWMIGGTFLLVSGAMYYLFIAAWLNAFLVIGFNAWVQKIIGIVAVGGGAFYFYEAFGKDPNTCAVTDFQQKKRIVDRMKSILEVSAWPAMLLGVVVLAVSVNAIELVCTAGLPAVFTQILAFNEVSALARYGYIALYILLYMIDDVVIFAIAVYTLHATGLTKKYARFTLVFGGFLMYALGALLLFAPEVLTFA</sequence>
<reference evidence="3" key="1">
    <citation type="submission" date="2015-10" db="EMBL/GenBank/DDBJ databases">
        <title>Analysis of five complete genome sequences for members of the class Peribacteria in the recently recognized Peregrinibacteria bacterial phylum.</title>
        <authorList>
            <person name="Anantharaman K."/>
            <person name="Brown C.T."/>
            <person name="Burstein D."/>
            <person name="Castelle C.J."/>
            <person name="Probst A.J."/>
            <person name="Thomas B.C."/>
            <person name="Williams K.H."/>
            <person name="Banfield J.F."/>
        </authorList>
    </citation>
    <scope>NUCLEOTIDE SEQUENCE [LARGE SCALE GENOMIC DNA]</scope>
</reference>
<accession>A0A0S1SK93</accession>
<gene>
    <name evidence="2" type="ORF">PeribacterD1_0729</name>
</gene>
<feature type="transmembrane region" description="Helical" evidence="1">
    <location>
        <begin position="356"/>
        <end position="378"/>
    </location>
</feature>
<feature type="transmembrane region" description="Helical" evidence="1">
    <location>
        <begin position="191"/>
        <end position="216"/>
    </location>
</feature>
<dbReference type="Proteomes" id="UP000069135">
    <property type="component" value="Chromosome"/>
</dbReference>
<dbReference type="PROSITE" id="PS51354">
    <property type="entry name" value="GLUTAREDOXIN_2"/>
    <property type="match status" value="1"/>
</dbReference>
<organism evidence="2 3">
    <name type="scientific">Candidatus Peribacter riflensis</name>
    <dbReference type="NCBI Taxonomy" id="1735162"/>
    <lineage>
        <taxon>Bacteria</taxon>
        <taxon>Candidatus Peregrinibacteriota</taxon>
        <taxon>Candidatus Peribacteria</taxon>
        <taxon>Candidatus Peribacterales</taxon>
        <taxon>Candidatus Peribacteraceae</taxon>
        <taxon>Candidatus Peribacter</taxon>
    </lineage>
</organism>
<keyword evidence="1" id="KW-0472">Membrane</keyword>
<evidence type="ECO:0000313" key="3">
    <source>
        <dbReference type="Proteomes" id="UP000069135"/>
    </source>
</evidence>
<dbReference type="InterPro" id="IPR036249">
    <property type="entry name" value="Thioredoxin-like_sf"/>
</dbReference>
<keyword evidence="1" id="KW-1133">Transmembrane helix</keyword>
<dbReference type="SUPFAM" id="SSF52833">
    <property type="entry name" value="Thioredoxin-like"/>
    <property type="match status" value="1"/>
</dbReference>
<accession>A0A0S1SQX0</accession>
<feature type="transmembrane region" description="Helical" evidence="1">
    <location>
        <begin position="223"/>
        <end position="245"/>
    </location>
</feature>
<proteinExistence type="predicted"/>
<keyword evidence="1" id="KW-0812">Transmembrane</keyword>
<feature type="transmembrane region" description="Helical" evidence="1">
    <location>
        <begin position="390"/>
        <end position="409"/>
    </location>
</feature>
<accession>A0A0S1SWV2</accession>
<accession>A0A0S1SSD2</accession>
<feature type="transmembrane region" description="Helical" evidence="1">
    <location>
        <begin position="257"/>
        <end position="275"/>
    </location>
</feature>
<accession>A0A0S1SIG6</accession>
<dbReference type="Gene3D" id="3.40.30.10">
    <property type="entry name" value="Glutaredoxin"/>
    <property type="match status" value="1"/>
</dbReference>
<dbReference type="KEGG" id="prf:PeribacterA2_0728"/>
<name>A0A0S1SK93_9BACT</name>